<proteinExistence type="predicted"/>
<evidence type="ECO:0000313" key="1">
    <source>
        <dbReference type="EMBL" id="GFY94118.1"/>
    </source>
</evidence>
<keyword evidence="2" id="KW-1185">Reference proteome</keyword>
<name>A0A7J0F5X8_9ERIC</name>
<dbReference type="Proteomes" id="UP000585474">
    <property type="component" value="Unassembled WGS sequence"/>
</dbReference>
<dbReference type="AlphaFoldDB" id="A0A7J0F5X8"/>
<gene>
    <name evidence="1" type="ORF">Acr_09g0005640</name>
</gene>
<evidence type="ECO:0000313" key="2">
    <source>
        <dbReference type="Proteomes" id="UP000585474"/>
    </source>
</evidence>
<dbReference type="EMBL" id="BJWL01000009">
    <property type="protein sequence ID" value="GFY94118.1"/>
    <property type="molecule type" value="Genomic_DNA"/>
</dbReference>
<protein>
    <submittedName>
        <fullName evidence="1">Uncharacterized protein</fullName>
    </submittedName>
</protein>
<sequence length="194" mass="21529">MVRGIQSGVGSTDQQACTPGEEGVLSYQSLRHLAELRTRLAMRPRDVGDHLTEMIELMGVATNALIRQTKPPFTERGMRVKSLVQIQVAISARSVRREDISHGPPGLVQELDNALGDREILKDYVKHFNQVVLEVEDPSNKVVVMAMMEGLRPGPLFDSISKSVLETLSALHSKANKYIAAEETRKERQQKEGA</sequence>
<organism evidence="1 2">
    <name type="scientific">Actinidia rufa</name>
    <dbReference type="NCBI Taxonomy" id="165716"/>
    <lineage>
        <taxon>Eukaryota</taxon>
        <taxon>Viridiplantae</taxon>
        <taxon>Streptophyta</taxon>
        <taxon>Embryophyta</taxon>
        <taxon>Tracheophyta</taxon>
        <taxon>Spermatophyta</taxon>
        <taxon>Magnoliopsida</taxon>
        <taxon>eudicotyledons</taxon>
        <taxon>Gunneridae</taxon>
        <taxon>Pentapetalae</taxon>
        <taxon>asterids</taxon>
        <taxon>Ericales</taxon>
        <taxon>Actinidiaceae</taxon>
        <taxon>Actinidia</taxon>
    </lineage>
</organism>
<accession>A0A7J0F5X8</accession>
<comment type="caution">
    <text evidence="1">The sequence shown here is derived from an EMBL/GenBank/DDBJ whole genome shotgun (WGS) entry which is preliminary data.</text>
</comment>
<reference evidence="1 2" key="1">
    <citation type="submission" date="2019-07" db="EMBL/GenBank/DDBJ databases">
        <title>De Novo Assembly of kiwifruit Actinidia rufa.</title>
        <authorList>
            <person name="Sugita-Konishi S."/>
            <person name="Sato K."/>
            <person name="Mori E."/>
            <person name="Abe Y."/>
            <person name="Kisaki G."/>
            <person name="Hamano K."/>
            <person name="Suezawa K."/>
            <person name="Otani M."/>
            <person name="Fukuda T."/>
            <person name="Manabe T."/>
            <person name="Gomi K."/>
            <person name="Tabuchi M."/>
            <person name="Akimitsu K."/>
            <person name="Kataoka I."/>
        </authorList>
    </citation>
    <scope>NUCLEOTIDE SEQUENCE [LARGE SCALE GENOMIC DNA]</scope>
    <source>
        <strain evidence="2">cv. Fuchu</strain>
    </source>
</reference>
<dbReference type="OrthoDB" id="1737504at2759"/>